<dbReference type="STRING" id="945553.A0A0D2L634"/>
<dbReference type="InterPro" id="IPR046341">
    <property type="entry name" value="SET_dom_sf"/>
</dbReference>
<protein>
    <recommendedName>
        <fullName evidence="1">SET domain-containing protein</fullName>
    </recommendedName>
</protein>
<sequence length="85" mass="9054">SLISSMSCQKGEVGPRLILGPFRFANHDCSPNCQIMAIPKSSAYTIFSLCDIFPGDPITVNYALDGSYFEGKTCGCASCNPDSPP</sequence>
<dbReference type="EMBL" id="KN817550">
    <property type="protein sequence ID" value="KJA22342.1"/>
    <property type="molecule type" value="Genomic_DNA"/>
</dbReference>
<dbReference type="Pfam" id="PF00856">
    <property type="entry name" value="SET"/>
    <property type="match status" value="1"/>
</dbReference>
<reference evidence="3" key="1">
    <citation type="submission" date="2014-04" db="EMBL/GenBank/DDBJ databases">
        <title>Evolutionary Origins and Diversification of the Mycorrhizal Mutualists.</title>
        <authorList>
            <consortium name="DOE Joint Genome Institute"/>
            <consortium name="Mycorrhizal Genomics Consortium"/>
            <person name="Kohler A."/>
            <person name="Kuo A."/>
            <person name="Nagy L.G."/>
            <person name="Floudas D."/>
            <person name="Copeland A."/>
            <person name="Barry K.W."/>
            <person name="Cichocki N."/>
            <person name="Veneault-Fourrey C."/>
            <person name="LaButti K."/>
            <person name="Lindquist E.A."/>
            <person name="Lipzen A."/>
            <person name="Lundell T."/>
            <person name="Morin E."/>
            <person name="Murat C."/>
            <person name="Riley R."/>
            <person name="Ohm R."/>
            <person name="Sun H."/>
            <person name="Tunlid A."/>
            <person name="Henrissat B."/>
            <person name="Grigoriev I.V."/>
            <person name="Hibbett D.S."/>
            <person name="Martin F."/>
        </authorList>
    </citation>
    <scope>NUCLEOTIDE SEQUENCE [LARGE SCALE GENOMIC DNA]</scope>
    <source>
        <strain evidence="3">FD-334 SS-4</strain>
    </source>
</reference>
<dbReference type="SUPFAM" id="SSF82199">
    <property type="entry name" value="SET domain"/>
    <property type="match status" value="1"/>
</dbReference>
<feature type="non-terminal residue" evidence="2">
    <location>
        <position position="1"/>
    </location>
</feature>
<dbReference type="PROSITE" id="PS50280">
    <property type="entry name" value="SET"/>
    <property type="match status" value="1"/>
</dbReference>
<evidence type="ECO:0000313" key="2">
    <source>
        <dbReference type="EMBL" id="KJA22342.1"/>
    </source>
</evidence>
<dbReference type="AlphaFoldDB" id="A0A0D2L634"/>
<dbReference type="Proteomes" id="UP000054270">
    <property type="component" value="Unassembled WGS sequence"/>
</dbReference>
<gene>
    <name evidence="2" type="ORF">HYPSUDRAFT_99130</name>
</gene>
<accession>A0A0D2L634</accession>
<feature type="domain" description="SET" evidence="1">
    <location>
        <begin position="1"/>
        <end position="63"/>
    </location>
</feature>
<dbReference type="OrthoDB" id="3265353at2759"/>
<organism evidence="2 3">
    <name type="scientific">Hypholoma sublateritium (strain FD-334 SS-4)</name>
    <dbReference type="NCBI Taxonomy" id="945553"/>
    <lineage>
        <taxon>Eukaryota</taxon>
        <taxon>Fungi</taxon>
        <taxon>Dikarya</taxon>
        <taxon>Basidiomycota</taxon>
        <taxon>Agaricomycotina</taxon>
        <taxon>Agaricomycetes</taxon>
        <taxon>Agaricomycetidae</taxon>
        <taxon>Agaricales</taxon>
        <taxon>Agaricineae</taxon>
        <taxon>Strophariaceae</taxon>
        <taxon>Hypholoma</taxon>
    </lineage>
</organism>
<evidence type="ECO:0000259" key="1">
    <source>
        <dbReference type="PROSITE" id="PS50280"/>
    </source>
</evidence>
<name>A0A0D2L634_HYPSF</name>
<feature type="non-terminal residue" evidence="2">
    <location>
        <position position="85"/>
    </location>
</feature>
<keyword evidence="3" id="KW-1185">Reference proteome</keyword>
<dbReference type="InterPro" id="IPR001214">
    <property type="entry name" value="SET_dom"/>
</dbReference>
<evidence type="ECO:0000313" key="3">
    <source>
        <dbReference type="Proteomes" id="UP000054270"/>
    </source>
</evidence>
<proteinExistence type="predicted"/>
<dbReference type="Gene3D" id="2.170.270.10">
    <property type="entry name" value="SET domain"/>
    <property type="match status" value="1"/>
</dbReference>